<dbReference type="GO" id="GO:0004824">
    <property type="term" value="F:lysine-tRNA ligase activity"/>
    <property type="evidence" value="ECO:0007669"/>
    <property type="project" value="UniProtKB-EC"/>
</dbReference>
<evidence type="ECO:0000256" key="10">
    <source>
        <dbReference type="ARBA" id="ARBA00048573"/>
    </source>
</evidence>
<evidence type="ECO:0000256" key="6">
    <source>
        <dbReference type="ARBA" id="ARBA00022840"/>
    </source>
</evidence>
<evidence type="ECO:0000259" key="12">
    <source>
        <dbReference type="PROSITE" id="PS50862"/>
    </source>
</evidence>
<dbReference type="Pfam" id="PF00152">
    <property type="entry name" value="tRNA-synt_2"/>
    <property type="match status" value="1"/>
</dbReference>
<evidence type="ECO:0000256" key="11">
    <source>
        <dbReference type="SAM" id="MobiDB-lite"/>
    </source>
</evidence>
<feature type="compositionally biased region" description="Basic and acidic residues" evidence="11">
    <location>
        <begin position="49"/>
        <end position="66"/>
    </location>
</feature>
<dbReference type="AlphaFoldDB" id="A0AAE0LBR4"/>
<evidence type="ECO:0000313" key="14">
    <source>
        <dbReference type="Proteomes" id="UP001190700"/>
    </source>
</evidence>
<feature type="region of interest" description="Disordered" evidence="11">
    <location>
        <begin position="46"/>
        <end position="85"/>
    </location>
</feature>
<comment type="catalytic activity">
    <reaction evidence="10">
        <text>tRNA(Lys) + L-lysine + ATP = L-lysyl-tRNA(Lys) + AMP + diphosphate</text>
        <dbReference type="Rhea" id="RHEA:20792"/>
        <dbReference type="Rhea" id="RHEA-COMP:9696"/>
        <dbReference type="Rhea" id="RHEA-COMP:9697"/>
        <dbReference type="ChEBI" id="CHEBI:30616"/>
        <dbReference type="ChEBI" id="CHEBI:32551"/>
        <dbReference type="ChEBI" id="CHEBI:33019"/>
        <dbReference type="ChEBI" id="CHEBI:78442"/>
        <dbReference type="ChEBI" id="CHEBI:78529"/>
        <dbReference type="ChEBI" id="CHEBI:456215"/>
        <dbReference type="EC" id="6.1.1.6"/>
    </reaction>
</comment>
<dbReference type="Pfam" id="PF01336">
    <property type="entry name" value="tRNA_anti-codon"/>
    <property type="match status" value="1"/>
</dbReference>
<dbReference type="EC" id="6.1.1.6" evidence="2"/>
<evidence type="ECO:0000256" key="4">
    <source>
        <dbReference type="ARBA" id="ARBA00022723"/>
    </source>
</evidence>
<sequence>MWAARFGQRLAVATNTPRFPERKIFALRQPRKTVLCRKMLCTVSSAETTAKDEKPKGGKPKADNTNRRRRQRQPKGGSDAGSTLDEIRATRIEKVQTLRAAGLEPYAYRWDSTISSAGLSDKYGHLENGEECVPEGGVEAVAGRVIARRFFGKLAFLSLRDELGTTQLYIEKGTLNDKSYEEAFSHLKNLVDIGDIIGAKGTLKRTEKGELSINVTSFEMLTKSLQPLPDKFHGLTDIEKRYRQRYVDMIVNPEVREVFRSRAKITALIRRFLEDREFLEMETPVLQSNAGGADARPFCTYHNALGRDMTLRIATELHLKRMVVGGLDRVFEIGRIFRNEGISTRHNPEFTSVEVYQAYADISDMLELTETMIVRVAQELHGKLEIECQGESLDFTPPFRRESMQNLVKDVTGVDFLAFDPATGLDEARAEAVRCAALRPPCTPQ</sequence>
<comment type="caution">
    <text evidence="13">The sequence shown here is derived from an EMBL/GenBank/DDBJ whole genome shotgun (WGS) entry which is preliminary data.</text>
</comment>
<evidence type="ECO:0000256" key="1">
    <source>
        <dbReference type="ARBA" id="ARBA00008226"/>
    </source>
</evidence>
<dbReference type="InterPro" id="IPR045864">
    <property type="entry name" value="aa-tRNA-synth_II/BPL/LPL"/>
</dbReference>
<proteinExistence type="inferred from homology"/>
<feature type="domain" description="Aminoacyl-transfer RNA synthetases class-II family profile" evidence="12">
    <location>
        <begin position="259"/>
        <end position="424"/>
    </location>
</feature>
<keyword evidence="14" id="KW-1185">Reference proteome</keyword>
<organism evidence="13 14">
    <name type="scientific">Cymbomonas tetramitiformis</name>
    <dbReference type="NCBI Taxonomy" id="36881"/>
    <lineage>
        <taxon>Eukaryota</taxon>
        <taxon>Viridiplantae</taxon>
        <taxon>Chlorophyta</taxon>
        <taxon>Pyramimonadophyceae</taxon>
        <taxon>Pyramimonadales</taxon>
        <taxon>Pyramimonadaceae</taxon>
        <taxon>Cymbomonas</taxon>
    </lineage>
</organism>
<dbReference type="SUPFAM" id="SSF55681">
    <property type="entry name" value="Class II aaRS and biotin synthetases"/>
    <property type="match status" value="1"/>
</dbReference>
<comment type="similarity">
    <text evidence="1">Belongs to the class-II aminoacyl-tRNA synthetase family.</text>
</comment>
<reference evidence="13 14" key="1">
    <citation type="journal article" date="2015" name="Genome Biol. Evol.">
        <title>Comparative Genomics of a Bacterivorous Green Alga Reveals Evolutionary Causalities and Consequences of Phago-Mixotrophic Mode of Nutrition.</title>
        <authorList>
            <person name="Burns J.A."/>
            <person name="Paasch A."/>
            <person name="Narechania A."/>
            <person name="Kim E."/>
        </authorList>
    </citation>
    <scope>NUCLEOTIDE SEQUENCE [LARGE SCALE GENOMIC DNA]</scope>
    <source>
        <strain evidence="13 14">PLY_AMNH</strain>
    </source>
</reference>
<dbReference type="GO" id="GO:0006430">
    <property type="term" value="P:lysyl-tRNA aminoacylation"/>
    <property type="evidence" value="ECO:0007669"/>
    <property type="project" value="InterPro"/>
</dbReference>
<dbReference type="EMBL" id="LGRX02005051">
    <property type="protein sequence ID" value="KAK3279227.1"/>
    <property type="molecule type" value="Genomic_DNA"/>
</dbReference>
<keyword evidence="6" id="KW-0067">ATP-binding</keyword>
<dbReference type="PANTHER" id="PTHR42918">
    <property type="entry name" value="LYSYL-TRNA SYNTHETASE"/>
    <property type="match status" value="1"/>
</dbReference>
<dbReference type="PRINTS" id="PR00982">
    <property type="entry name" value="TRNASYNTHLYS"/>
</dbReference>
<evidence type="ECO:0000256" key="7">
    <source>
        <dbReference type="ARBA" id="ARBA00022917"/>
    </source>
</evidence>
<dbReference type="InterPro" id="IPR004364">
    <property type="entry name" value="Aa-tRNA-synt_II"/>
</dbReference>
<dbReference type="CDD" id="cd04322">
    <property type="entry name" value="LysRS_N"/>
    <property type="match status" value="1"/>
</dbReference>
<evidence type="ECO:0000256" key="3">
    <source>
        <dbReference type="ARBA" id="ARBA00022598"/>
    </source>
</evidence>
<dbReference type="GO" id="GO:0000049">
    <property type="term" value="F:tRNA binding"/>
    <property type="evidence" value="ECO:0007669"/>
    <property type="project" value="TreeGrafter"/>
</dbReference>
<dbReference type="PROSITE" id="PS50862">
    <property type="entry name" value="AA_TRNA_LIGASE_II"/>
    <property type="match status" value="1"/>
</dbReference>
<gene>
    <name evidence="13" type="ORF">CYMTET_12868</name>
</gene>
<dbReference type="GO" id="GO:0005829">
    <property type="term" value="C:cytosol"/>
    <property type="evidence" value="ECO:0007669"/>
    <property type="project" value="TreeGrafter"/>
</dbReference>
<dbReference type="PANTHER" id="PTHR42918:SF15">
    <property type="entry name" value="LYSINE--TRNA LIGASE, CHLOROPLASTIC_MITOCHONDRIAL"/>
    <property type="match status" value="1"/>
</dbReference>
<dbReference type="InterPro" id="IPR044136">
    <property type="entry name" value="Lys-tRNA-ligase_II_N"/>
</dbReference>
<dbReference type="InterPro" id="IPR006195">
    <property type="entry name" value="aa-tRNA-synth_II"/>
</dbReference>
<evidence type="ECO:0000256" key="5">
    <source>
        <dbReference type="ARBA" id="ARBA00022741"/>
    </source>
</evidence>
<dbReference type="Gene3D" id="3.30.930.10">
    <property type="entry name" value="Bira Bifunctional Protein, Domain 2"/>
    <property type="match status" value="1"/>
</dbReference>
<evidence type="ECO:0000256" key="2">
    <source>
        <dbReference type="ARBA" id="ARBA00013166"/>
    </source>
</evidence>
<keyword evidence="3" id="KW-0436">Ligase</keyword>
<dbReference type="Gene3D" id="2.40.50.140">
    <property type="entry name" value="Nucleic acid-binding proteins"/>
    <property type="match status" value="1"/>
</dbReference>
<dbReference type="SUPFAM" id="SSF50249">
    <property type="entry name" value="Nucleic acid-binding proteins"/>
    <property type="match status" value="1"/>
</dbReference>
<dbReference type="InterPro" id="IPR018149">
    <property type="entry name" value="Lys-tRNA-synth_II_C"/>
</dbReference>
<accession>A0AAE0LBR4</accession>
<dbReference type="Proteomes" id="UP001190700">
    <property type="component" value="Unassembled WGS sequence"/>
</dbReference>
<name>A0AAE0LBR4_9CHLO</name>
<dbReference type="InterPro" id="IPR004365">
    <property type="entry name" value="NA-bd_OB_tRNA"/>
</dbReference>
<keyword evidence="4" id="KW-0479">Metal-binding</keyword>
<keyword evidence="8" id="KW-0030">Aminoacyl-tRNA synthetase</keyword>
<keyword evidence="5" id="KW-0547">Nucleotide-binding</keyword>
<keyword evidence="7" id="KW-0648">Protein biosynthesis</keyword>
<protein>
    <recommendedName>
        <fullName evidence="2">lysine--tRNA ligase</fullName>
        <ecNumber evidence="2">6.1.1.6</ecNumber>
    </recommendedName>
    <alternativeName>
        <fullName evidence="9">Lysyl-tRNA synthetase</fullName>
    </alternativeName>
</protein>
<evidence type="ECO:0000256" key="8">
    <source>
        <dbReference type="ARBA" id="ARBA00023146"/>
    </source>
</evidence>
<dbReference type="GO" id="GO:0005524">
    <property type="term" value="F:ATP binding"/>
    <property type="evidence" value="ECO:0007669"/>
    <property type="project" value="UniProtKB-KW"/>
</dbReference>
<evidence type="ECO:0000313" key="13">
    <source>
        <dbReference type="EMBL" id="KAK3279227.1"/>
    </source>
</evidence>
<dbReference type="FunFam" id="2.40.50.140:FF:000024">
    <property type="entry name" value="Lysine--tRNA ligase"/>
    <property type="match status" value="1"/>
</dbReference>
<dbReference type="InterPro" id="IPR012340">
    <property type="entry name" value="NA-bd_OB-fold"/>
</dbReference>
<dbReference type="GO" id="GO:0046872">
    <property type="term" value="F:metal ion binding"/>
    <property type="evidence" value="ECO:0007669"/>
    <property type="project" value="UniProtKB-KW"/>
</dbReference>
<evidence type="ECO:0000256" key="9">
    <source>
        <dbReference type="ARBA" id="ARBA00030563"/>
    </source>
</evidence>